<accession>A0A2P5E8B9</accession>
<evidence type="ECO:0000313" key="2">
    <source>
        <dbReference type="EMBL" id="PON81787.1"/>
    </source>
</evidence>
<dbReference type="InParanoid" id="A0A2P5E8B9"/>
<feature type="non-terminal residue" evidence="2">
    <location>
        <position position="1"/>
    </location>
</feature>
<evidence type="ECO:0000313" key="3">
    <source>
        <dbReference type="Proteomes" id="UP000237000"/>
    </source>
</evidence>
<dbReference type="EMBL" id="JXTC01000208">
    <property type="protein sequence ID" value="PON81787.1"/>
    <property type="molecule type" value="Genomic_DNA"/>
</dbReference>
<feature type="region of interest" description="Disordered" evidence="1">
    <location>
        <begin position="39"/>
        <end position="65"/>
    </location>
</feature>
<dbReference type="Proteomes" id="UP000237000">
    <property type="component" value="Unassembled WGS sequence"/>
</dbReference>
<protein>
    <submittedName>
        <fullName evidence="2">Uncharacterized protein</fullName>
    </submittedName>
</protein>
<organism evidence="2 3">
    <name type="scientific">Trema orientale</name>
    <name type="common">Charcoal tree</name>
    <name type="synonym">Celtis orientalis</name>
    <dbReference type="NCBI Taxonomy" id="63057"/>
    <lineage>
        <taxon>Eukaryota</taxon>
        <taxon>Viridiplantae</taxon>
        <taxon>Streptophyta</taxon>
        <taxon>Embryophyta</taxon>
        <taxon>Tracheophyta</taxon>
        <taxon>Spermatophyta</taxon>
        <taxon>Magnoliopsida</taxon>
        <taxon>eudicotyledons</taxon>
        <taxon>Gunneridae</taxon>
        <taxon>Pentapetalae</taxon>
        <taxon>rosids</taxon>
        <taxon>fabids</taxon>
        <taxon>Rosales</taxon>
        <taxon>Cannabaceae</taxon>
        <taxon>Trema</taxon>
    </lineage>
</organism>
<dbReference type="AlphaFoldDB" id="A0A2P5E8B9"/>
<comment type="caution">
    <text evidence="2">The sequence shown here is derived from an EMBL/GenBank/DDBJ whole genome shotgun (WGS) entry which is preliminary data.</text>
</comment>
<reference evidence="3" key="1">
    <citation type="submission" date="2016-06" db="EMBL/GenBank/DDBJ databases">
        <title>Parallel loss of symbiosis genes in relatives of nitrogen-fixing non-legume Parasponia.</title>
        <authorList>
            <person name="Van Velzen R."/>
            <person name="Holmer R."/>
            <person name="Bu F."/>
            <person name="Rutten L."/>
            <person name="Van Zeijl A."/>
            <person name="Liu W."/>
            <person name="Santuari L."/>
            <person name="Cao Q."/>
            <person name="Sharma T."/>
            <person name="Shen D."/>
            <person name="Roswanjaya Y."/>
            <person name="Wardhani T."/>
            <person name="Kalhor M.S."/>
            <person name="Jansen J."/>
            <person name="Van den Hoogen J."/>
            <person name="Gungor B."/>
            <person name="Hartog M."/>
            <person name="Hontelez J."/>
            <person name="Verver J."/>
            <person name="Yang W.-C."/>
            <person name="Schijlen E."/>
            <person name="Repin R."/>
            <person name="Schilthuizen M."/>
            <person name="Schranz E."/>
            <person name="Heidstra R."/>
            <person name="Miyata K."/>
            <person name="Fedorova E."/>
            <person name="Kohlen W."/>
            <person name="Bisseling T."/>
            <person name="Smit S."/>
            <person name="Geurts R."/>
        </authorList>
    </citation>
    <scope>NUCLEOTIDE SEQUENCE [LARGE SCALE GENOMIC DNA]</scope>
    <source>
        <strain evidence="3">cv. RG33-2</strain>
    </source>
</reference>
<evidence type="ECO:0000256" key="1">
    <source>
        <dbReference type="SAM" id="MobiDB-lite"/>
    </source>
</evidence>
<feature type="compositionally biased region" description="Basic and acidic residues" evidence="1">
    <location>
        <begin position="45"/>
        <end position="59"/>
    </location>
</feature>
<name>A0A2P5E8B9_TREOI</name>
<sequence length="82" mass="9359">GRFTVWTIKKARGRCFMCLYGGGDGKEHGLSIKARARRGSLRASVKKENKRDREGKEESQEALMKGTRTRIKIRERDTLSFG</sequence>
<gene>
    <name evidence="2" type="ORF">TorRG33x02_223980</name>
</gene>
<keyword evidence="3" id="KW-1185">Reference proteome</keyword>
<proteinExistence type="predicted"/>